<proteinExistence type="predicted"/>
<evidence type="ECO:0000313" key="7">
    <source>
        <dbReference type="EMBL" id="MCC3297250.1"/>
    </source>
</evidence>
<evidence type="ECO:0000256" key="3">
    <source>
        <dbReference type="SAM" id="SignalP"/>
    </source>
</evidence>
<name>A0A9X1SAZ5_9MICC</name>
<dbReference type="Pfam" id="PF13205">
    <property type="entry name" value="Big_5"/>
    <property type="match status" value="2"/>
</dbReference>
<evidence type="ECO:0000259" key="4">
    <source>
        <dbReference type="Pfam" id="PF13205"/>
    </source>
</evidence>
<evidence type="ECO:0000256" key="1">
    <source>
        <dbReference type="ARBA" id="ARBA00022729"/>
    </source>
</evidence>
<feature type="domain" description="SbsA Ig-like" evidence="4">
    <location>
        <begin position="803"/>
        <end position="900"/>
    </location>
</feature>
<evidence type="ECO:0000259" key="5">
    <source>
        <dbReference type="Pfam" id="PF13313"/>
    </source>
</evidence>
<dbReference type="Pfam" id="PF17957">
    <property type="entry name" value="Big_7"/>
    <property type="match status" value="1"/>
</dbReference>
<comment type="caution">
    <text evidence="7">The sequence shown here is derived from an EMBL/GenBank/DDBJ whole genome shotgun (WGS) entry which is preliminary data.</text>
</comment>
<feature type="domain" description="DUF4082" evidence="5">
    <location>
        <begin position="648"/>
        <end position="793"/>
    </location>
</feature>
<keyword evidence="1 3" id="KW-0732">Signal</keyword>
<dbReference type="RefSeq" id="WP_227895068.1">
    <property type="nucleotide sequence ID" value="NZ_CP099466.1"/>
</dbReference>
<keyword evidence="8" id="KW-1185">Reference proteome</keyword>
<reference evidence="7" key="1">
    <citation type="submission" date="2021-10" db="EMBL/GenBank/DDBJ databases">
        <title>Novel species in genus Arthrobacter.</title>
        <authorList>
            <person name="Liu Y."/>
        </authorList>
    </citation>
    <scope>NUCLEOTIDE SEQUENCE</scope>
    <source>
        <strain evidence="7">Zg-Y453</strain>
    </source>
</reference>
<dbReference type="InterPro" id="IPR046540">
    <property type="entry name" value="DMFA2_C"/>
</dbReference>
<evidence type="ECO:0000256" key="2">
    <source>
        <dbReference type="SAM" id="MobiDB-lite"/>
    </source>
</evidence>
<dbReference type="InterPro" id="IPR032812">
    <property type="entry name" value="SbsA_Ig"/>
</dbReference>
<dbReference type="EMBL" id="JAJFZV010000004">
    <property type="protein sequence ID" value="MCC3297250.1"/>
    <property type="molecule type" value="Genomic_DNA"/>
</dbReference>
<dbReference type="InterPro" id="IPR014755">
    <property type="entry name" value="Cu-Rt/internalin_Ig-like"/>
</dbReference>
<feature type="region of interest" description="Disordered" evidence="2">
    <location>
        <begin position="537"/>
        <end position="563"/>
    </location>
</feature>
<feature type="domain" description="N,N-dimethylformamidase beta subunit-like C-terminal" evidence="6">
    <location>
        <begin position="105"/>
        <end position="501"/>
    </location>
</feature>
<organism evidence="7 8">
    <name type="scientific">Arthrobacter caoxuetaonis</name>
    <dbReference type="NCBI Taxonomy" id="2886935"/>
    <lineage>
        <taxon>Bacteria</taxon>
        <taxon>Bacillati</taxon>
        <taxon>Actinomycetota</taxon>
        <taxon>Actinomycetes</taxon>
        <taxon>Micrococcales</taxon>
        <taxon>Micrococcaceae</taxon>
        <taxon>Arthrobacter</taxon>
    </lineage>
</organism>
<feature type="domain" description="SbsA Ig-like" evidence="4">
    <location>
        <begin position="1069"/>
        <end position="1163"/>
    </location>
</feature>
<dbReference type="Gene3D" id="2.60.40.1220">
    <property type="match status" value="1"/>
</dbReference>
<evidence type="ECO:0000313" key="8">
    <source>
        <dbReference type="Proteomes" id="UP001139158"/>
    </source>
</evidence>
<dbReference type="Pfam" id="PF20254">
    <property type="entry name" value="DMFA2_C"/>
    <property type="match status" value="1"/>
</dbReference>
<dbReference type="Proteomes" id="UP001139158">
    <property type="component" value="Unassembled WGS sequence"/>
</dbReference>
<accession>A0A9X1SAZ5</accession>
<dbReference type="InterPro" id="IPR014756">
    <property type="entry name" value="Ig_E-set"/>
</dbReference>
<evidence type="ECO:0000259" key="6">
    <source>
        <dbReference type="Pfam" id="PF20254"/>
    </source>
</evidence>
<protein>
    <submittedName>
        <fullName evidence="7">DUF4082 domain-containing protein</fullName>
    </submittedName>
</protein>
<feature type="domain" description="DUF4082" evidence="5">
    <location>
        <begin position="920"/>
        <end position="1055"/>
    </location>
</feature>
<dbReference type="InterPro" id="IPR025141">
    <property type="entry name" value="DUF4082"/>
</dbReference>
<dbReference type="Gene3D" id="2.60.40.650">
    <property type="match status" value="1"/>
</dbReference>
<feature type="signal peptide" evidence="3">
    <location>
        <begin position="1"/>
        <end position="43"/>
    </location>
</feature>
<feature type="domain" description="DUF4082" evidence="5">
    <location>
        <begin position="1180"/>
        <end position="1316"/>
    </location>
</feature>
<gene>
    <name evidence="7" type="ORF">LJ757_05440</name>
</gene>
<feature type="chain" id="PRO_5040763228" evidence="3">
    <location>
        <begin position="44"/>
        <end position="1494"/>
    </location>
</feature>
<dbReference type="Pfam" id="PF13313">
    <property type="entry name" value="DUF4082"/>
    <property type="match status" value="4"/>
</dbReference>
<sequence length="1494" mass="155215">MMKTETAPRDPRRRSVPALTALLLATLLAASQLVLLAPLPAAAAENCAAAVNPVACENAKPGADPDEWDIEKAGDPSIQGFSTDISVNAGESLDFKVDTDASAYTIDIYRTGWYQGLGARKIASVAPSAKLPQHQPECLRDVSTELVDCGTWSRSATWDVPAGVVSGVYVALLKRLDTGGTSHITFVMRNDASTSDVVFQTSDPTWQAYNTYGGSNFYQGAANGRAYKLSYNRPVTTRGDNDGRDFYFGAEYPLVRFLEKNGYDVTYQAGVDTDRHGEALKNHSVFLSVGHDEYWSGAQRANVEAARDAGVNLQFLSGNEVYWRTRYEPSTTDGTAYRTMVSYKETWANTKIDPEPEWTGTWRDPRLAPQSRGGGVPENALTGTAYVANFSDLAITVSADEGKYRLWRHTELASQSPGSRTQLAAHTIGYESNEDLDNGFRPPGLARLSTTTGPTPQYLRDYGNTVTEGTTTHHLTQYRAPSGALVFSAGSIQWTWGLDREHDGWGDPADRRMQQAQVNLLADMGAQPDTLDSQLTRTAASTDTSPPTAVITSPAPGTPAANGTAVTVTGTASDTGGGRVAGVEISTDDGETWSAAQGTTNWSYTYLQQGMDTQTIRARAIDDTGNFAAAGVSVPVAATGPFTVFGSTEPETRDSGDGSPVEVGMRFSPSVSGYVSAVRFYKSEANTGTHTGTLWDASGTALATVAFTGESASGWQQAAFPAPVAVTAGAGYVISYSAPAGHYAMAPDHWSARGKTAAPLLVAGGFGAPPAGVYNSTPGRFPADSYRNTAYFVDVVFDTSSNAPLSASSQTPADGAAGAPADTRISAVLSKEVVRESVGIVLRDAAGTPVAGTTRYSAASRTAEFVPESALGEGVRYTAELSAVDADGNPLLSGGTWSFTIAKTVAEGECPCSLFREEAIPALPQLSDGIPLSLGVAFRPETSGTVTGVRFYKGPGNTGVHTGRLFGPGGAELGAVTFSGESASGWQTAHFAVPVPVQPGQEYVAAYSSPNGAYSANLGQFAGSYTFGPLTVPADGGRYVYGGTYPERKSTSGYLVDVVFERGGPVLGVSSRAPAAGATDVPGDTTVSGVFSSAIVAGSAAFSVRGPDGGHVAGQTTYDAGTRTATFRPAAPLAGSTTYTVDLTAASAEGLASDSSGAWSFTTAQATPEAECCSLFPPDTVPLIAQVADGRPVVLGTAFRSAADGAVRGIRFYKGPGNAGTHTGRLFAADGTVLASATFTAETGSGWQSVTFSSPVHIRAGGQYVAAYTSPTGTYSVTPGQFASAYEYGPLSVEASGGRFTYSGGYPGSSSAASYLVDVMFTPGDAPPEPELPDNGCPCSLYTQADVPLIDRVLDGTPVTLGTAFSVSAPGEVSAVRFYRGEGNTGPRTGYLFDAGGAELGRVSFPDGPAGWQSAALPSPVQLVPGAQYTVAYTAPAGVYSATPGGFSTGRDRSPLLVPANGGRYSYTGVFPDTPSGATYLVDVVFSPRPGPPG</sequence>
<feature type="domain" description="DUF4082" evidence="5">
    <location>
        <begin position="1348"/>
        <end position="1475"/>
    </location>
</feature>
<dbReference type="SUPFAM" id="SSF81296">
    <property type="entry name" value="E set domains"/>
    <property type="match status" value="1"/>
</dbReference>